<protein>
    <recommendedName>
        <fullName evidence="4">Transmembrane protein</fullName>
    </recommendedName>
</protein>
<accession>A0A9D5P0C9</accession>
<feature type="transmembrane region" description="Helical" evidence="1">
    <location>
        <begin position="289"/>
        <end position="308"/>
    </location>
</feature>
<evidence type="ECO:0008006" key="4">
    <source>
        <dbReference type="Google" id="ProtNLM"/>
    </source>
</evidence>
<dbReference type="Proteomes" id="UP000806522">
    <property type="component" value="Unassembled WGS sequence"/>
</dbReference>
<keyword evidence="1" id="KW-1133">Transmembrane helix</keyword>
<feature type="transmembrane region" description="Helical" evidence="1">
    <location>
        <begin position="38"/>
        <end position="58"/>
    </location>
</feature>
<name>A0A9D5P0C9_XYLRU</name>
<proteinExistence type="predicted"/>
<dbReference type="EMBL" id="SUYC01000006">
    <property type="protein sequence ID" value="MBE6270576.1"/>
    <property type="molecule type" value="Genomic_DNA"/>
</dbReference>
<feature type="transmembrane region" description="Helical" evidence="1">
    <location>
        <begin position="115"/>
        <end position="142"/>
    </location>
</feature>
<keyword evidence="1" id="KW-0812">Transmembrane</keyword>
<feature type="transmembrane region" description="Helical" evidence="1">
    <location>
        <begin position="262"/>
        <end position="282"/>
    </location>
</feature>
<evidence type="ECO:0000313" key="3">
    <source>
        <dbReference type="Proteomes" id="UP000806522"/>
    </source>
</evidence>
<feature type="transmembrane region" description="Helical" evidence="1">
    <location>
        <begin position="238"/>
        <end position="256"/>
    </location>
</feature>
<feature type="transmembrane region" description="Helical" evidence="1">
    <location>
        <begin position="12"/>
        <end position="32"/>
    </location>
</feature>
<reference evidence="2" key="1">
    <citation type="submission" date="2019-04" db="EMBL/GenBank/DDBJ databases">
        <title>Evolution of Biomass-Degrading Anaerobic Consortia Revealed by Metagenomics.</title>
        <authorList>
            <person name="Peng X."/>
        </authorList>
    </citation>
    <scope>NUCLEOTIDE SEQUENCE</scope>
    <source>
        <strain evidence="2">SIG140</strain>
    </source>
</reference>
<evidence type="ECO:0000313" key="2">
    <source>
        <dbReference type="EMBL" id="MBE6270576.1"/>
    </source>
</evidence>
<feature type="transmembrane region" description="Helical" evidence="1">
    <location>
        <begin position="70"/>
        <end position="103"/>
    </location>
</feature>
<keyword evidence="1" id="KW-0472">Membrane</keyword>
<organism evidence="2 3">
    <name type="scientific">Xylanibacter ruminicola</name>
    <name type="common">Prevotella ruminicola</name>
    <dbReference type="NCBI Taxonomy" id="839"/>
    <lineage>
        <taxon>Bacteria</taxon>
        <taxon>Pseudomonadati</taxon>
        <taxon>Bacteroidota</taxon>
        <taxon>Bacteroidia</taxon>
        <taxon>Bacteroidales</taxon>
        <taxon>Prevotellaceae</taxon>
        <taxon>Xylanibacter</taxon>
    </lineage>
</organism>
<feature type="transmembrane region" description="Helical" evidence="1">
    <location>
        <begin position="149"/>
        <end position="168"/>
    </location>
</feature>
<comment type="caution">
    <text evidence="2">The sequence shown here is derived from an EMBL/GenBank/DDBJ whole genome shotgun (WGS) entry which is preliminary data.</text>
</comment>
<feature type="transmembrane region" description="Helical" evidence="1">
    <location>
        <begin position="207"/>
        <end position="226"/>
    </location>
</feature>
<gene>
    <name evidence="2" type="ORF">E7101_06445</name>
</gene>
<evidence type="ECO:0000256" key="1">
    <source>
        <dbReference type="SAM" id="Phobius"/>
    </source>
</evidence>
<dbReference type="AlphaFoldDB" id="A0A9D5P0C9"/>
<sequence>MKRFQNKIAESRRTLPITILYGVGIWLLAGVIPQGWWYQFLCFFASVYAMIYLNNINLLIRIYSRSVSVFYILLACAATWMFSSILGAVQELCMTLGLLLLFSCYQDQSCVGRTFYLYLLISIVSLLAPHFLLVVPIFLLLMATTIYSLSIRTFLAALVGLITPYWLYTGWQLYIYRYQPEMAFDYLRRFTEVQWGTDYTVVSIQQWAYLALLMVLFVVGTIHFWMTSYMDKIRVRQIYNSFIILTIYLAVLMALQPQQYNTFINMLTITVSPIVAHFFTLTNSKWSNLFYIVTMTVILFLTGMNLWISSSAF</sequence>